<proteinExistence type="predicted"/>
<accession>A0A0D7ADA9</accession>
<reference evidence="1 2" key="1">
    <citation type="journal article" date="2015" name="Fungal Genet. Biol.">
        <title>Evolution of novel wood decay mechanisms in Agaricales revealed by the genome sequences of Fistulina hepatica and Cylindrobasidium torrendii.</title>
        <authorList>
            <person name="Floudas D."/>
            <person name="Held B.W."/>
            <person name="Riley R."/>
            <person name="Nagy L.G."/>
            <person name="Koehler G."/>
            <person name="Ransdell A.S."/>
            <person name="Younus H."/>
            <person name="Chow J."/>
            <person name="Chiniquy J."/>
            <person name="Lipzen A."/>
            <person name="Tritt A."/>
            <person name="Sun H."/>
            <person name="Haridas S."/>
            <person name="LaButti K."/>
            <person name="Ohm R.A."/>
            <person name="Kues U."/>
            <person name="Blanchette R.A."/>
            <person name="Grigoriev I.V."/>
            <person name="Minto R.E."/>
            <person name="Hibbett D.S."/>
        </authorList>
    </citation>
    <scope>NUCLEOTIDE SEQUENCE [LARGE SCALE GENOMIC DNA]</scope>
    <source>
        <strain evidence="1 2">ATCC 64428</strain>
    </source>
</reference>
<dbReference type="AlphaFoldDB" id="A0A0D7ADA9"/>
<protein>
    <submittedName>
        <fullName evidence="1">Uncharacterized protein</fullName>
    </submittedName>
</protein>
<name>A0A0D7ADA9_9AGAR</name>
<evidence type="ECO:0000313" key="1">
    <source>
        <dbReference type="EMBL" id="KIY47866.1"/>
    </source>
</evidence>
<dbReference type="Proteomes" id="UP000054144">
    <property type="component" value="Unassembled WGS sequence"/>
</dbReference>
<organism evidence="1 2">
    <name type="scientific">Fistulina hepatica ATCC 64428</name>
    <dbReference type="NCBI Taxonomy" id="1128425"/>
    <lineage>
        <taxon>Eukaryota</taxon>
        <taxon>Fungi</taxon>
        <taxon>Dikarya</taxon>
        <taxon>Basidiomycota</taxon>
        <taxon>Agaricomycotina</taxon>
        <taxon>Agaricomycetes</taxon>
        <taxon>Agaricomycetidae</taxon>
        <taxon>Agaricales</taxon>
        <taxon>Fistulinaceae</taxon>
        <taxon>Fistulina</taxon>
    </lineage>
</organism>
<dbReference type="EMBL" id="KN881914">
    <property type="protein sequence ID" value="KIY47866.1"/>
    <property type="molecule type" value="Genomic_DNA"/>
</dbReference>
<keyword evidence="2" id="KW-1185">Reference proteome</keyword>
<sequence>MYSAAFAHYTAPDIYSSDTMERAYVFGASSTDVSSVPPPAYPTCSWMSGAALRNSISSYSTLLPPGYENSSYPITHDVPHFSYSAAPQGDSAPCEDDAEFLSSADFSPPCSSSSSVDSLSSVSPIRTEHTFSVFSRVKLEPLDDENCFIMEQSSPSVYTTPPQTYAPPTEVPLRTQAPPEMRRMMSVFRLNPFATLNGAPCGNTLWQGGEARPLDEEPRMFEFYLQLNDDEGLLPPLPEFDEATECCPFNSRSPSPDLIPKIEEWDDRAVYDEYYPKQTFPPTPPVNYWELEHPREAQALSSAYCSSPVDTWCGARTDASYYQHPSSPECVYRFFALSSTNLIYSE</sequence>
<gene>
    <name evidence="1" type="ORF">FISHEDRAFT_74208</name>
</gene>
<evidence type="ECO:0000313" key="2">
    <source>
        <dbReference type="Proteomes" id="UP000054144"/>
    </source>
</evidence>
<dbReference type="OrthoDB" id="3270670at2759"/>